<geneLocation type="plasmid" evidence="1">
    <name>unnamed2</name>
</geneLocation>
<dbReference type="AlphaFoldDB" id="A0AAU7S4J1"/>
<dbReference type="RefSeq" id="WP_349962430.1">
    <property type="nucleotide sequence ID" value="NZ_CP157962.1"/>
</dbReference>
<keyword evidence="1" id="KW-0614">Plasmid</keyword>
<accession>A0AAU7S4J1</accession>
<proteinExistence type="predicted"/>
<dbReference type="EMBL" id="CP157962">
    <property type="protein sequence ID" value="XBT97370.1"/>
    <property type="molecule type" value="Genomic_DNA"/>
</dbReference>
<sequence>MRVNKMAPGQNAELKAKLYNLQRQPLPFHPLILVFSTGRISTNECVPMAREPMPAVGSPFSDEIVSVIKEGTRLNPSVHDGAIIFTRGKEEEEYRLSAWSMRIISKGIPDYTEPNVGSAHNSAQSLSLSPTVDLCAIISSAGVAMFEKGRISRATP</sequence>
<protein>
    <submittedName>
        <fullName evidence="1">Uncharacterized protein</fullName>
    </submittedName>
</protein>
<gene>
    <name evidence="1" type="ORF">ABM479_29300</name>
</gene>
<name>A0AAU7S4J1_9HYPH</name>
<organism evidence="1">
    <name type="scientific">Rhizobium sp. ZPR3</name>
    <dbReference type="NCBI Taxonomy" id="3158967"/>
    <lineage>
        <taxon>Bacteria</taxon>
        <taxon>Pseudomonadati</taxon>
        <taxon>Pseudomonadota</taxon>
        <taxon>Alphaproteobacteria</taxon>
        <taxon>Hyphomicrobiales</taxon>
        <taxon>Rhizobiaceae</taxon>
        <taxon>Rhizobium/Agrobacterium group</taxon>
        <taxon>Rhizobium</taxon>
    </lineage>
</organism>
<evidence type="ECO:0000313" key="1">
    <source>
        <dbReference type="EMBL" id="XBT97370.1"/>
    </source>
</evidence>
<reference evidence="1" key="1">
    <citation type="submission" date="2024-06" db="EMBL/GenBank/DDBJ databases">
        <authorList>
            <person name="Li T."/>
            <person name="Gao R."/>
        </authorList>
    </citation>
    <scope>NUCLEOTIDE SEQUENCE</scope>
    <source>
        <strain evidence="1">ZPR3</strain>
        <plasmid evidence="1">unnamed2</plasmid>
    </source>
</reference>